<protein>
    <submittedName>
        <fullName evidence="1 2">Subtilisin-like protease-like isoform X1</fullName>
    </submittedName>
</protein>
<keyword evidence="3" id="KW-1185">Reference proteome</keyword>
<dbReference type="EnsemblMetazoa" id="ASIC015773-RA">
    <property type="protein sequence ID" value="ASIC015773-PA"/>
    <property type="gene ID" value="ASIC015773"/>
</dbReference>
<organism evidence="1">
    <name type="scientific">Anopheles sinensis</name>
    <name type="common">Mosquito</name>
    <dbReference type="NCBI Taxonomy" id="74873"/>
    <lineage>
        <taxon>Eukaryota</taxon>
        <taxon>Metazoa</taxon>
        <taxon>Ecdysozoa</taxon>
        <taxon>Arthropoda</taxon>
        <taxon>Hexapoda</taxon>
        <taxon>Insecta</taxon>
        <taxon>Pterygota</taxon>
        <taxon>Neoptera</taxon>
        <taxon>Endopterygota</taxon>
        <taxon>Diptera</taxon>
        <taxon>Nematocera</taxon>
        <taxon>Culicoidea</taxon>
        <taxon>Culicidae</taxon>
        <taxon>Anophelinae</taxon>
        <taxon>Anopheles</taxon>
    </lineage>
</organism>
<dbReference type="VEuPathDB" id="VectorBase:ASIC015773"/>
<evidence type="ECO:0000313" key="1">
    <source>
        <dbReference type="EMBL" id="KFB47817.1"/>
    </source>
</evidence>
<accession>A0A084WC73</accession>
<evidence type="ECO:0000313" key="2">
    <source>
        <dbReference type="EnsemblMetazoa" id="ASIC015773-PA"/>
    </source>
</evidence>
<reference evidence="1 3" key="1">
    <citation type="journal article" date="2014" name="BMC Genomics">
        <title>Genome sequence of Anopheles sinensis provides insight into genetics basis of mosquito competence for malaria parasites.</title>
        <authorList>
            <person name="Zhou D."/>
            <person name="Zhang D."/>
            <person name="Ding G."/>
            <person name="Shi L."/>
            <person name="Hou Q."/>
            <person name="Ye Y."/>
            <person name="Xu Y."/>
            <person name="Zhou H."/>
            <person name="Xiong C."/>
            <person name="Li S."/>
            <person name="Yu J."/>
            <person name="Hong S."/>
            <person name="Yu X."/>
            <person name="Zou P."/>
            <person name="Chen C."/>
            <person name="Chang X."/>
            <person name="Wang W."/>
            <person name="Lv Y."/>
            <person name="Sun Y."/>
            <person name="Ma L."/>
            <person name="Shen B."/>
            <person name="Zhu C."/>
        </authorList>
    </citation>
    <scope>NUCLEOTIDE SEQUENCE [LARGE SCALE GENOMIC DNA]</scope>
</reference>
<keyword evidence="1" id="KW-0378">Hydrolase</keyword>
<dbReference type="EMBL" id="ATLV01022579">
    <property type="status" value="NOT_ANNOTATED_CDS"/>
    <property type="molecule type" value="Genomic_DNA"/>
</dbReference>
<dbReference type="GO" id="GO:0006508">
    <property type="term" value="P:proteolysis"/>
    <property type="evidence" value="ECO:0007669"/>
    <property type="project" value="UniProtKB-KW"/>
</dbReference>
<dbReference type="GO" id="GO:0008233">
    <property type="term" value="F:peptidase activity"/>
    <property type="evidence" value="ECO:0007669"/>
    <property type="project" value="UniProtKB-KW"/>
</dbReference>
<keyword evidence="1" id="KW-0645">Protease</keyword>
<sequence>MTLTRNSGSVGFQAEQRFTSSTAFQRHGTAQLVCGSLVRVNQIPRQMLNSILGRDDKFPADNELEPMLCRPTLTDRGHS</sequence>
<proteinExistence type="predicted"/>
<name>A0A084WC73_ANOSI</name>
<dbReference type="AlphaFoldDB" id="A0A084WC73"/>
<dbReference type="EMBL" id="KE525333">
    <property type="protein sequence ID" value="KFB47817.1"/>
    <property type="molecule type" value="Genomic_DNA"/>
</dbReference>
<gene>
    <name evidence="1" type="ORF">ZHAS_00015773</name>
</gene>
<reference evidence="2" key="2">
    <citation type="submission" date="2020-05" db="UniProtKB">
        <authorList>
            <consortium name="EnsemblMetazoa"/>
        </authorList>
    </citation>
    <scope>IDENTIFICATION</scope>
</reference>
<dbReference type="Proteomes" id="UP000030765">
    <property type="component" value="Unassembled WGS sequence"/>
</dbReference>
<evidence type="ECO:0000313" key="3">
    <source>
        <dbReference type="Proteomes" id="UP000030765"/>
    </source>
</evidence>